<comment type="caution">
    <text evidence="1">The sequence shown here is derived from an EMBL/GenBank/DDBJ whole genome shotgun (WGS) entry which is preliminary data.</text>
</comment>
<dbReference type="Pfam" id="PF14390">
    <property type="entry name" value="DUF4420"/>
    <property type="match status" value="1"/>
</dbReference>
<gene>
    <name evidence="1" type="ORF">GS18_0201455</name>
</gene>
<sequence length="303" mass="34536">MDMLTEIRHLIAETKQNYALPVETAKNEFPAWVIRSREWYGIGVPLEKFIEVSESFANVKLWSNYITIENKEVPVLLLTSDVESLRYEFAAVCAQFVDPGEDGRERRRLISEPASWWNNWKTLLGNAVHEKTPYSVLGELKTLEKLLDEGCTPVWAAKNRSTQDIEAGGCSYEVKATLNRYDNTVKINSQFQLQTNNKPLYLVFCRFEPSDNGISVSDMVNMLVSKGADENILNEGLSTMGFEPGSSARNEKYKLLEIRKYHAGKGFPRIDASSFKEGKLPHEITKITYEIDLTGLEYSNWND</sequence>
<dbReference type="OrthoDB" id="2808696at2"/>
<evidence type="ECO:0000313" key="1">
    <source>
        <dbReference type="EMBL" id="KEZ53671.1"/>
    </source>
</evidence>
<name>A0A084H259_METID</name>
<reference evidence="1 2" key="1">
    <citation type="journal article" date="2005" name="Int. J. Syst. Evol. Microbiol.">
        <title>Bacillus cibi sp. nov., isolated from jeotgal, a traditional Korean fermented seafood.</title>
        <authorList>
            <person name="Yoon J.H."/>
            <person name="Lee C.H."/>
            <person name="Oh T.K."/>
        </authorList>
    </citation>
    <scope>NUCLEOTIDE SEQUENCE [LARGE SCALE GENOMIC DNA]</scope>
    <source>
        <strain evidence="1 2">DSM 16189</strain>
    </source>
</reference>
<keyword evidence="2" id="KW-1185">Reference proteome</keyword>
<organism evidence="1 2">
    <name type="scientific">Metabacillus indicus</name>
    <name type="common">Bacillus indicus</name>
    <dbReference type="NCBI Taxonomy" id="246786"/>
    <lineage>
        <taxon>Bacteria</taxon>
        <taxon>Bacillati</taxon>
        <taxon>Bacillota</taxon>
        <taxon>Bacilli</taxon>
        <taxon>Bacillales</taxon>
        <taxon>Bacillaceae</taxon>
        <taxon>Metabacillus</taxon>
    </lineage>
</organism>
<proteinExistence type="predicted"/>
<dbReference type="Proteomes" id="UP000028549">
    <property type="component" value="Unassembled WGS sequence"/>
</dbReference>
<dbReference type="STRING" id="246786.GS18_0201455"/>
<dbReference type="AlphaFoldDB" id="A0A084H259"/>
<dbReference type="EMBL" id="JNVC02000001">
    <property type="protein sequence ID" value="KEZ53671.1"/>
    <property type="molecule type" value="Genomic_DNA"/>
</dbReference>
<protein>
    <recommendedName>
        <fullName evidence="3">PD-(D/E)XK motif protein</fullName>
    </recommendedName>
</protein>
<evidence type="ECO:0008006" key="3">
    <source>
        <dbReference type="Google" id="ProtNLM"/>
    </source>
</evidence>
<dbReference type="InterPro" id="IPR025534">
    <property type="entry name" value="DUF4420"/>
</dbReference>
<accession>A0A084H259</accession>
<evidence type="ECO:0000313" key="2">
    <source>
        <dbReference type="Proteomes" id="UP000028549"/>
    </source>
</evidence>